<gene>
    <name evidence="1" type="ORF">VTK73DRAFT_1203</name>
</gene>
<sequence length="116" mass="12099">MPAGHLVCVTSSSRLAEDAAPLLRLLEPVVEVRRVSGLASVDPGEVEGEGADLAPQALVAGDAEQAVEVVPPGLPGEVGREQVVVPHVRQGSRHQAETLHGCMITVLEDQVQQLDG</sequence>
<organism evidence="1 2">
    <name type="scientific">Phialemonium thermophilum</name>
    <dbReference type="NCBI Taxonomy" id="223376"/>
    <lineage>
        <taxon>Eukaryota</taxon>
        <taxon>Fungi</taxon>
        <taxon>Dikarya</taxon>
        <taxon>Ascomycota</taxon>
        <taxon>Pezizomycotina</taxon>
        <taxon>Sordariomycetes</taxon>
        <taxon>Sordariomycetidae</taxon>
        <taxon>Cephalothecales</taxon>
        <taxon>Cephalothecaceae</taxon>
        <taxon>Phialemonium</taxon>
    </lineage>
</organism>
<name>A0ABR3VTR3_9PEZI</name>
<comment type="caution">
    <text evidence="1">The sequence shown here is derived from an EMBL/GenBank/DDBJ whole genome shotgun (WGS) entry which is preliminary data.</text>
</comment>
<evidence type="ECO:0000313" key="2">
    <source>
        <dbReference type="Proteomes" id="UP001586593"/>
    </source>
</evidence>
<reference evidence="1 2" key="1">
    <citation type="journal article" date="2024" name="Commun. Biol.">
        <title>Comparative genomic analysis of thermophilic fungi reveals convergent evolutionary adaptations and gene losses.</title>
        <authorList>
            <person name="Steindorff A.S."/>
            <person name="Aguilar-Pontes M.V."/>
            <person name="Robinson A.J."/>
            <person name="Andreopoulos B."/>
            <person name="LaButti K."/>
            <person name="Kuo A."/>
            <person name="Mondo S."/>
            <person name="Riley R."/>
            <person name="Otillar R."/>
            <person name="Haridas S."/>
            <person name="Lipzen A."/>
            <person name="Grimwood J."/>
            <person name="Schmutz J."/>
            <person name="Clum A."/>
            <person name="Reid I.D."/>
            <person name="Moisan M.C."/>
            <person name="Butler G."/>
            <person name="Nguyen T.T.M."/>
            <person name="Dewar K."/>
            <person name="Conant G."/>
            <person name="Drula E."/>
            <person name="Henrissat B."/>
            <person name="Hansel C."/>
            <person name="Singer S."/>
            <person name="Hutchinson M.I."/>
            <person name="de Vries R.P."/>
            <person name="Natvig D.O."/>
            <person name="Powell A.J."/>
            <person name="Tsang A."/>
            <person name="Grigoriev I.V."/>
        </authorList>
    </citation>
    <scope>NUCLEOTIDE SEQUENCE [LARGE SCALE GENOMIC DNA]</scope>
    <source>
        <strain evidence="1 2">ATCC 24622</strain>
    </source>
</reference>
<proteinExistence type="predicted"/>
<keyword evidence="2" id="KW-1185">Reference proteome</keyword>
<accession>A0ABR3VTR3</accession>
<evidence type="ECO:0000313" key="1">
    <source>
        <dbReference type="EMBL" id="KAL1845067.1"/>
    </source>
</evidence>
<protein>
    <submittedName>
        <fullName evidence="1">Uncharacterized protein</fullName>
    </submittedName>
</protein>
<dbReference type="EMBL" id="JAZHXJ010001290">
    <property type="protein sequence ID" value="KAL1845067.1"/>
    <property type="molecule type" value="Genomic_DNA"/>
</dbReference>
<dbReference type="Proteomes" id="UP001586593">
    <property type="component" value="Unassembled WGS sequence"/>
</dbReference>